<evidence type="ECO:0008006" key="4">
    <source>
        <dbReference type="Google" id="ProtNLM"/>
    </source>
</evidence>
<keyword evidence="3" id="KW-1185">Reference proteome</keyword>
<evidence type="ECO:0000313" key="2">
    <source>
        <dbReference type="EMBL" id="MBB5019750.1"/>
    </source>
</evidence>
<dbReference type="AlphaFoldDB" id="A0A840MMW3"/>
<dbReference type="EMBL" id="JACHHY010000019">
    <property type="protein sequence ID" value="MBB5019750.1"/>
    <property type="molecule type" value="Genomic_DNA"/>
</dbReference>
<sequence>MISKPTKWFISVLAIGFSSWASAYTGQFFSLNANFSQKNIQIHDPYPGDGLTPTITFGKSKYSGLIQAKGSNRDNGVAALPTDQFTSLNYSDEYSTTSAIANDHSLTITSEIHPDHLVNPFEWAAVDAHVHHRMHFTFTGPSLLELGVVMDYKNNQHGRSDIPLGYGTLTLEILKTGTDEIIRELSYAVIPPYDSTGLLDVHFPILTADEVNTQEFDVLAKLDLFHQLNAPTSAVPAPATLGLTLIGLATALLTRRPPSSVAIRFGVRG</sequence>
<comment type="caution">
    <text evidence="2">The sequence shown here is derived from an EMBL/GenBank/DDBJ whole genome shotgun (WGS) entry which is preliminary data.</text>
</comment>
<keyword evidence="1" id="KW-0732">Signal</keyword>
<reference evidence="2 3" key="1">
    <citation type="submission" date="2020-08" db="EMBL/GenBank/DDBJ databases">
        <title>Genomic Encyclopedia of Type Strains, Phase IV (KMG-IV): sequencing the most valuable type-strain genomes for metagenomic binning, comparative biology and taxonomic classification.</title>
        <authorList>
            <person name="Goeker M."/>
        </authorList>
    </citation>
    <scope>NUCLEOTIDE SEQUENCE [LARGE SCALE GENOMIC DNA]</scope>
    <source>
        <strain evidence="2 3">DSM 27165</strain>
    </source>
</reference>
<evidence type="ECO:0000256" key="1">
    <source>
        <dbReference type="SAM" id="SignalP"/>
    </source>
</evidence>
<name>A0A840MMW3_9PROT</name>
<organism evidence="2 3">
    <name type="scientific">Chitinivorax tropicus</name>
    <dbReference type="NCBI Taxonomy" id="714531"/>
    <lineage>
        <taxon>Bacteria</taxon>
        <taxon>Pseudomonadati</taxon>
        <taxon>Pseudomonadota</taxon>
        <taxon>Betaproteobacteria</taxon>
        <taxon>Chitinivorax</taxon>
    </lineage>
</organism>
<accession>A0A840MMW3</accession>
<proteinExistence type="predicted"/>
<dbReference type="RefSeq" id="WP_184041092.1">
    <property type="nucleotide sequence ID" value="NZ_JACHHY010000019.1"/>
</dbReference>
<protein>
    <recommendedName>
        <fullName evidence="4">PEP-CTERM sorting domain-containing protein</fullName>
    </recommendedName>
</protein>
<evidence type="ECO:0000313" key="3">
    <source>
        <dbReference type="Proteomes" id="UP000575898"/>
    </source>
</evidence>
<gene>
    <name evidence="2" type="ORF">HNQ59_003058</name>
</gene>
<dbReference type="Proteomes" id="UP000575898">
    <property type="component" value="Unassembled WGS sequence"/>
</dbReference>
<feature type="signal peptide" evidence="1">
    <location>
        <begin position="1"/>
        <end position="23"/>
    </location>
</feature>
<feature type="chain" id="PRO_5032622543" description="PEP-CTERM sorting domain-containing protein" evidence="1">
    <location>
        <begin position="24"/>
        <end position="269"/>
    </location>
</feature>